<evidence type="ECO:0000256" key="1">
    <source>
        <dbReference type="SAM" id="MobiDB-lite"/>
    </source>
</evidence>
<name>A0AAV4PHN0_CAEEX</name>
<evidence type="ECO:0000313" key="3">
    <source>
        <dbReference type="Proteomes" id="UP001054945"/>
    </source>
</evidence>
<organism evidence="2 3">
    <name type="scientific">Caerostris extrusa</name>
    <name type="common">Bark spider</name>
    <name type="synonym">Caerostris bankana</name>
    <dbReference type="NCBI Taxonomy" id="172846"/>
    <lineage>
        <taxon>Eukaryota</taxon>
        <taxon>Metazoa</taxon>
        <taxon>Ecdysozoa</taxon>
        <taxon>Arthropoda</taxon>
        <taxon>Chelicerata</taxon>
        <taxon>Arachnida</taxon>
        <taxon>Araneae</taxon>
        <taxon>Araneomorphae</taxon>
        <taxon>Entelegynae</taxon>
        <taxon>Araneoidea</taxon>
        <taxon>Araneidae</taxon>
        <taxon>Caerostris</taxon>
    </lineage>
</organism>
<feature type="region of interest" description="Disordered" evidence="1">
    <location>
        <begin position="1"/>
        <end position="34"/>
    </location>
</feature>
<accession>A0AAV4PHN0</accession>
<reference evidence="2 3" key="1">
    <citation type="submission" date="2021-06" db="EMBL/GenBank/DDBJ databases">
        <title>Caerostris extrusa draft genome.</title>
        <authorList>
            <person name="Kono N."/>
            <person name="Arakawa K."/>
        </authorList>
    </citation>
    <scope>NUCLEOTIDE SEQUENCE [LARGE SCALE GENOMIC DNA]</scope>
</reference>
<proteinExistence type="predicted"/>
<comment type="caution">
    <text evidence="2">The sequence shown here is derived from an EMBL/GenBank/DDBJ whole genome shotgun (WGS) entry which is preliminary data.</text>
</comment>
<keyword evidence="3" id="KW-1185">Reference proteome</keyword>
<dbReference type="AlphaFoldDB" id="A0AAV4PHN0"/>
<feature type="compositionally biased region" description="Polar residues" evidence="1">
    <location>
        <begin position="16"/>
        <end position="26"/>
    </location>
</feature>
<gene>
    <name evidence="2" type="ORF">CEXT_659581</name>
</gene>
<protein>
    <submittedName>
        <fullName evidence="2">Uncharacterized protein</fullName>
    </submittedName>
</protein>
<dbReference type="EMBL" id="BPLR01004549">
    <property type="protein sequence ID" value="GIX95676.1"/>
    <property type="molecule type" value="Genomic_DNA"/>
</dbReference>
<sequence>MGSILKCPNLPPPPTMSNKDSICQRISDSDDEDRKSAARSLGCHHVRSVNIPIVPFSLVGSGLICPSNCEACGLAYFSES</sequence>
<dbReference type="Proteomes" id="UP001054945">
    <property type="component" value="Unassembled WGS sequence"/>
</dbReference>
<evidence type="ECO:0000313" key="2">
    <source>
        <dbReference type="EMBL" id="GIX95676.1"/>
    </source>
</evidence>